<gene>
    <name evidence="2" type="ORF">MBOU_31310</name>
</gene>
<keyword evidence="3" id="KW-1185">Reference proteome</keyword>
<organism evidence="2 3">
    <name type="scientific">Mycobacterium bourgelatii</name>
    <dbReference type="NCBI Taxonomy" id="1273442"/>
    <lineage>
        <taxon>Bacteria</taxon>
        <taxon>Bacillati</taxon>
        <taxon>Actinomycetota</taxon>
        <taxon>Actinomycetes</taxon>
        <taxon>Mycobacteriales</taxon>
        <taxon>Mycobacteriaceae</taxon>
        <taxon>Mycobacterium</taxon>
    </lineage>
</organism>
<accession>A0A7I9YQY4</accession>
<sequence>MQAKPTFQATALAVTASILALLSGVYQVWRGVKLANEAATYSEMFDGFQHYTMSFEYFCAWLRLETGMSGVATVILLIGAICVLARVSVGRWLVVAGGAVIIQHTIIGWAATIEMHHWFVLVGAGDDGQILLEAPNMPVIVLLSFVSPVVNAILVWLPATRSWWRVAGTRHWWRVSSIKQVFAALLARMREGLRPPLGTAECRPAGDPANLTNPIR</sequence>
<feature type="transmembrane region" description="Helical" evidence="1">
    <location>
        <begin position="137"/>
        <end position="157"/>
    </location>
</feature>
<keyword evidence="1" id="KW-0472">Membrane</keyword>
<comment type="caution">
    <text evidence="2">The sequence shown here is derived from an EMBL/GenBank/DDBJ whole genome shotgun (WGS) entry which is preliminary data.</text>
</comment>
<evidence type="ECO:0000313" key="3">
    <source>
        <dbReference type="Proteomes" id="UP000465360"/>
    </source>
</evidence>
<evidence type="ECO:0000313" key="2">
    <source>
        <dbReference type="EMBL" id="GFG91089.1"/>
    </source>
</evidence>
<feature type="transmembrane region" description="Helical" evidence="1">
    <location>
        <begin position="92"/>
        <end position="111"/>
    </location>
</feature>
<reference evidence="2 3" key="1">
    <citation type="journal article" date="2019" name="Emerg. Microbes Infect.">
        <title>Comprehensive subspecies identification of 175 nontuberculous mycobacteria species based on 7547 genomic profiles.</title>
        <authorList>
            <person name="Matsumoto Y."/>
            <person name="Kinjo T."/>
            <person name="Motooka D."/>
            <person name="Nabeya D."/>
            <person name="Jung N."/>
            <person name="Uechi K."/>
            <person name="Horii T."/>
            <person name="Iida T."/>
            <person name="Fujita J."/>
            <person name="Nakamura S."/>
        </authorList>
    </citation>
    <scope>NUCLEOTIDE SEQUENCE [LARGE SCALE GENOMIC DNA]</scope>
    <source>
        <strain evidence="2 3">JCM 30725</strain>
    </source>
</reference>
<protein>
    <submittedName>
        <fullName evidence="2">Uncharacterized protein</fullName>
    </submittedName>
</protein>
<evidence type="ECO:0000256" key="1">
    <source>
        <dbReference type="SAM" id="Phobius"/>
    </source>
</evidence>
<dbReference type="AlphaFoldDB" id="A0A7I9YQY4"/>
<dbReference type="Proteomes" id="UP000465360">
    <property type="component" value="Unassembled WGS sequence"/>
</dbReference>
<keyword evidence="1" id="KW-1133">Transmembrane helix</keyword>
<feature type="transmembrane region" description="Helical" evidence="1">
    <location>
        <begin position="67"/>
        <end position="85"/>
    </location>
</feature>
<keyword evidence="1" id="KW-0812">Transmembrane</keyword>
<dbReference type="RefSeq" id="WP_163713720.1">
    <property type="nucleotide sequence ID" value="NZ_BLKZ01000001.1"/>
</dbReference>
<name>A0A7I9YQY4_MYCBU</name>
<dbReference type="EMBL" id="BLKZ01000001">
    <property type="protein sequence ID" value="GFG91089.1"/>
    <property type="molecule type" value="Genomic_DNA"/>
</dbReference>
<proteinExistence type="predicted"/>